<dbReference type="AlphaFoldDB" id="A0A177AUN0"/>
<evidence type="ECO:0000259" key="7">
    <source>
        <dbReference type="PROSITE" id="PS50222"/>
    </source>
</evidence>
<keyword evidence="1" id="KW-0479">Metal-binding</keyword>
<comment type="caution">
    <text evidence="8">The sequence shown here is derived from an EMBL/GenBank/DDBJ whole genome shotgun (WGS) entry which is preliminary data.</text>
</comment>
<keyword evidence="3" id="KW-0106">Calcium</keyword>
<name>A0A177AUN0_9BILA</name>
<dbReference type="Proteomes" id="UP000078046">
    <property type="component" value="Unassembled WGS sequence"/>
</dbReference>
<evidence type="ECO:0000256" key="1">
    <source>
        <dbReference type="ARBA" id="ARBA00022723"/>
    </source>
</evidence>
<dbReference type="EMBL" id="LWCA01001176">
    <property type="protein sequence ID" value="OAF65717.1"/>
    <property type="molecule type" value="Genomic_DNA"/>
</dbReference>
<evidence type="ECO:0000256" key="5">
    <source>
        <dbReference type="ARBA" id="ARBA00023175"/>
    </source>
</evidence>
<keyword evidence="5" id="KW-0505">Motor protein</keyword>
<dbReference type="PROSITE" id="PS50222">
    <property type="entry name" value="EF_HAND_2"/>
    <property type="match status" value="1"/>
</dbReference>
<feature type="domain" description="EF-hand" evidence="7">
    <location>
        <begin position="30"/>
        <end position="65"/>
    </location>
</feature>
<dbReference type="InterPro" id="IPR050403">
    <property type="entry name" value="Myosin_RLC"/>
</dbReference>
<keyword evidence="9" id="KW-1185">Reference proteome</keyword>
<keyword evidence="2" id="KW-0677">Repeat</keyword>
<evidence type="ECO:0000256" key="4">
    <source>
        <dbReference type="ARBA" id="ARBA00023123"/>
    </source>
</evidence>
<keyword evidence="4" id="KW-0518">Myosin</keyword>
<dbReference type="GO" id="GO:0005509">
    <property type="term" value="F:calcium ion binding"/>
    <property type="evidence" value="ECO:0007669"/>
    <property type="project" value="InterPro"/>
</dbReference>
<dbReference type="FunFam" id="1.10.238.10:FF:000007">
    <property type="entry name" value="Putative myosin regulatory light chain sqh"/>
    <property type="match status" value="1"/>
</dbReference>
<sequence length="172" mass="19770">MVKQSRSERRKTRSRTRRATSNVFAMFSEDAIKEFKEAFSFIDANGDGFIDKEDLMEMFTSLDKVVDDDYIQDMLDDAPGSINFTMFLTLFGEKLNGSDPNDVLINAFSCFDAENKNTIKASYLKEIMTSRGDRWDNKDVEKFFKAAKISPNDNINYANLVEIMSHGHKEKK</sequence>
<dbReference type="Gene3D" id="1.10.238.10">
    <property type="entry name" value="EF-hand"/>
    <property type="match status" value="2"/>
</dbReference>
<dbReference type="SMART" id="SM00054">
    <property type="entry name" value="EFh"/>
    <property type="match status" value="2"/>
</dbReference>
<dbReference type="PANTHER" id="PTHR23049">
    <property type="entry name" value="MYOSIN REGULATORY LIGHT CHAIN 2"/>
    <property type="match status" value="1"/>
</dbReference>
<evidence type="ECO:0000313" key="8">
    <source>
        <dbReference type="EMBL" id="OAF65717.1"/>
    </source>
</evidence>
<organism evidence="8 9">
    <name type="scientific">Intoshia linei</name>
    <dbReference type="NCBI Taxonomy" id="1819745"/>
    <lineage>
        <taxon>Eukaryota</taxon>
        <taxon>Metazoa</taxon>
        <taxon>Spiralia</taxon>
        <taxon>Lophotrochozoa</taxon>
        <taxon>Mesozoa</taxon>
        <taxon>Orthonectida</taxon>
        <taxon>Rhopaluridae</taxon>
        <taxon>Intoshia</taxon>
    </lineage>
</organism>
<dbReference type="PROSITE" id="PS00018">
    <property type="entry name" value="EF_HAND_1"/>
    <property type="match status" value="1"/>
</dbReference>
<evidence type="ECO:0000256" key="2">
    <source>
        <dbReference type="ARBA" id="ARBA00022737"/>
    </source>
</evidence>
<dbReference type="InterPro" id="IPR002048">
    <property type="entry name" value="EF_hand_dom"/>
</dbReference>
<dbReference type="InterPro" id="IPR011992">
    <property type="entry name" value="EF-hand-dom_pair"/>
</dbReference>
<protein>
    <recommendedName>
        <fullName evidence="7">EF-hand domain-containing protein</fullName>
    </recommendedName>
</protein>
<gene>
    <name evidence="8" type="ORF">A3Q56_06568</name>
</gene>
<dbReference type="OrthoDB" id="429467at2759"/>
<dbReference type="Pfam" id="PF13499">
    <property type="entry name" value="EF-hand_7"/>
    <property type="match status" value="1"/>
</dbReference>
<accession>A0A177AUN0</accession>
<reference evidence="8 9" key="1">
    <citation type="submission" date="2016-04" db="EMBL/GenBank/DDBJ databases">
        <title>The genome of Intoshia linei affirms orthonectids as highly simplified spiralians.</title>
        <authorList>
            <person name="Mikhailov K.V."/>
            <person name="Slusarev G.S."/>
            <person name="Nikitin M.A."/>
            <person name="Logacheva M.D."/>
            <person name="Penin A."/>
            <person name="Aleoshin V."/>
            <person name="Panchin Y.V."/>
        </authorList>
    </citation>
    <scope>NUCLEOTIDE SEQUENCE [LARGE SCALE GENOMIC DNA]</scope>
    <source>
        <strain evidence="8">Intl2013</strain>
        <tissue evidence="8">Whole animal</tissue>
    </source>
</reference>
<keyword evidence="6" id="KW-0514">Muscle protein</keyword>
<evidence type="ECO:0000256" key="6">
    <source>
        <dbReference type="ARBA" id="ARBA00023179"/>
    </source>
</evidence>
<dbReference type="SUPFAM" id="SSF47473">
    <property type="entry name" value="EF-hand"/>
    <property type="match status" value="1"/>
</dbReference>
<dbReference type="GO" id="GO:0016459">
    <property type="term" value="C:myosin complex"/>
    <property type="evidence" value="ECO:0007669"/>
    <property type="project" value="UniProtKB-KW"/>
</dbReference>
<dbReference type="InterPro" id="IPR018247">
    <property type="entry name" value="EF_Hand_1_Ca_BS"/>
</dbReference>
<proteinExistence type="predicted"/>
<evidence type="ECO:0000256" key="3">
    <source>
        <dbReference type="ARBA" id="ARBA00022837"/>
    </source>
</evidence>
<evidence type="ECO:0000313" key="9">
    <source>
        <dbReference type="Proteomes" id="UP000078046"/>
    </source>
</evidence>